<dbReference type="SUPFAM" id="SSF51658">
    <property type="entry name" value="Xylose isomerase-like"/>
    <property type="match status" value="1"/>
</dbReference>
<dbReference type="GeneID" id="23114854"/>
<dbReference type="Gene3D" id="3.20.20.150">
    <property type="entry name" value="Divalent-metal-dependent TIM barrel enzymes"/>
    <property type="match status" value="1"/>
</dbReference>
<evidence type="ECO:0000259" key="1">
    <source>
        <dbReference type="Pfam" id="PF01261"/>
    </source>
</evidence>
<name>A0A6N2UQN5_9FIRM</name>
<dbReference type="KEGG" id="cbol:CGC65_28225"/>
<dbReference type="AlphaFoldDB" id="A0A6N2UQN5"/>
<dbReference type="RefSeq" id="WP_002566925.1">
    <property type="nucleotide sequence ID" value="NZ_BAABXO010000002.1"/>
</dbReference>
<gene>
    <name evidence="2" type="ORF">CBLFYP116_02263</name>
</gene>
<dbReference type="PANTHER" id="PTHR12110:SF21">
    <property type="entry name" value="XYLOSE ISOMERASE-LIKE TIM BARREL DOMAIN-CONTAINING PROTEIN"/>
    <property type="match status" value="1"/>
</dbReference>
<accession>A0A6N2UQN5</accession>
<protein>
    <submittedName>
        <fullName evidence="2">Xylose isomerase-like TIM barrel</fullName>
    </submittedName>
</protein>
<feature type="domain" description="Xylose isomerase-like TIM barrel" evidence="1">
    <location>
        <begin position="23"/>
        <end position="276"/>
    </location>
</feature>
<dbReference type="EMBL" id="CACRTF010000011">
    <property type="protein sequence ID" value="VYT19343.1"/>
    <property type="molecule type" value="Genomic_DNA"/>
</dbReference>
<dbReference type="InterPro" id="IPR050312">
    <property type="entry name" value="IolE/XylAMocC-like"/>
</dbReference>
<reference evidence="2" key="1">
    <citation type="submission" date="2019-11" db="EMBL/GenBank/DDBJ databases">
        <authorList>
            <person name="Feng L."/>
        </authorList>
    </citation>
    <scope>NUCLEOTIDE SEQUENCE</scope>
    <source>
        <strain evidence="2">CbolteaeLFYP116</strain>
    </source>
</reference>
<dbReference type="GO" id="GO:0016853">
    <property type="term" value="F:isomerase activity"/>
    <property type="evidence" value="ECO:0007669"/>
    <property type="project" value="UniProtKB-KW"/>
</dbReference>
<evidence type="ECO:0000313" key="2">
    <source>
        <dbReference type="EMBL" id="VYT19343.1"/>
    </source>
</evidence>
<dbReference type="PANTHER" id="PTHR12110">
    <property type="entry name" value="HYDROXYPYRUVATE ISOMERASE"/>
    <property type="match status" value="1"/>
</dbReference>
<sequence>MMYTNLNPRTMGLNHHPYEDLLAAAGKCGFGGIEVPAHAFGSVEKAREAGKVLESRGMKWGLMMGPCDMFRAGDEEFDKALEQWARWLERARAAGCSRAYNHFWPGADERDFEENFEWHRNRLQRIYHIMKENGFQYGLEFMGARTVCSKFRYPFIRTISGTMALADSVSREIGFVFDCIHWYTSGARKDDLYLYLNNMERVVNLHLDDAYPGRGPDQQEDRERAMPNQWGIIDSTAIVRAFHEKGYEGPVIVEPMAPTTERYETMKLEEAVREAALCLNGVLQEAGVFI</sequence>
<keyword evidence="2" id="KW-0413">Isomerase</keyword>
<dbReference type="Pfam" id="PF01261">
    <property type="entry name" value="AP_endonuc_2"/>
    <property type="match status" value="1"/>
</dbReference>
<dbReference type="InterPro" id="IPR013022">
    <property type="entry name" value="Xyl_isomerase-like_TIM-brl"/>
</dbReference>
<organism evidence="2">
    <name type="scientific">Enterocloster bolteae</name>
    <dbReference type="NCBI Taxonomy" id="208479"/>
    <lineage>
        <taxon>Bacteria</taxon>
        <taxon>Bacillati</taxon>
        <taxon>Bacillota</taxon>
        <taxon>Clostridia</taxon>
        <taxon>Lachnospirales</taxon>
        <taxon>Lachnospiraceae</taxon>
        <taxon>Enterocloster</taxon>
    </lineage>
</organism>
<proteinExistence type="predicted"/>
<dbReference type="InterPro" id="IPR036237">
    <property type="entry name" value="Xyl_isomerase-like_sf"/>
</dbReference>